<comment type="caution">
    <text evidence="4">The sequence shown here is derived from an EMBL/GenBank/DDBJ whole genome shotgun (WGS) entry which is preliminary data.</text>
</comment>
<dbReference type="Pfam" id="PF00534">
    <property type="entry name" value="Glycos_transf_1"/>
    <property type="match status" value="1"/>
</dbReference>
<dbReference type="PANTHER" id="PTHR46401:SF2">
    <property type="entry name" value="GLYCOSYLTRANSFERASE WBBK-RELATED"/>
    <property type="match status" value="1"/>
</dbReference>
<dbReference type="SUPFAM" id="SSF53756">
    <property type="entry name" value="UDP-Glycosyltransferase/glycogen phosphorylase"/>
    <property type="match status" value="1"/>
</dbReference>
<evidence type="ECO:0000259" key="2">
    <source>
        <dbReference type="Pfam" id="PF00534"/>
    </source>
</evidence>
<evidence type="ECO:0000313" key="4">
    <source>
        <dbReference type="EMBL" id="MDO1530679.1"/>
    </source>
</evidence>
<evidence type="ECO:0000256" key="1">
    <source>
        <dbReference type="ARBA" id="ARBA00022679"/>
    </source>
</evidence>
<protein>
    <submittedName>
        <fullName evidence="4">Glycosyltransferase family 1 protein</fullName>
    </submittedName>
</protein>
<dbReference type="InterPro" id="IPR028098">
    <property type="entry name" value="Glyco_trans_4-like_N"/>
</dbReference>
<name>A0ABT8RVX2_9BURK</name>
<gene>
    <name evidence="4" type="ORF">Q2T77_00140</name>
</gene>
<dbReference type="PANTHER" id="PTHR46401">
    <property type="entry name" value="GLYCOSYLTRANSFERASE WBBK-RELATED"/>
    <property type="match status" value="1"/>
</dbReference>
<evidence type="ECO:0000313" key="5">
    <source>
        <dbReference type="Proteomes" id="UP001169027"/>
    </source>
</evidence>
<dbReference type="Proteomes" id="UP001169027">
    <property type="component" value="Unassembled WGS sequence"/>
</dbReference>
<evidence type="ECO:0000259" key="3">
    <source>
        <dbReference type="Pfam" id="PF13439"/>
    </source>
</evidence>
<proteinExistence type="predicted"/>
<organism evidence="4 5">
    <name type="scientific">Variovorax ginsengisoli</name>
    <dbReference type="NCBI Taxonomy" id="363844"/>
    <lineage>
        <taxon>Bacteria</taxon>
        <taxon>Pseudomonadati</taxon>
        <taxon>Pseudomonadota</taxon>
        <taxon>Betaproteobacteria</taxon>
        <taxon>Burkholderiales</taxon>
        <taxon>Comamonadaceae</taxon>
        <taxon>Variovorax</taxon>
    </lineage>
</organism>
<keyword evidence="1" id="KW-0808">Transferase</keyword>
<feature type="domain" description="Glycosyltransferase subfamily 4-like N-terminal" evidence="3">
    <location>
        <begin position="24"/>
        <end position="174"/>
    </location>
</feature>
<feature type="domain" description="Glycosyl transferase family 1" evidence="2">
    <location>
        <begin position="188"/>
        <end position="338"/>
    </location>
</feature>
<dbReference type="Pfam" id="PF13439">
    <property type="entry name" value="Glyco_transf_4"/>
    <property type="match status" value="1"/>
</dbReference>
<dbReference type="RefSeq" id="WP_301802177.1">
    <property type="nucleotide sequence ID" value="NZ_JAUJZH010000001.1"/>
</dbReference>
<reference evidence="4" key="1">
    <citation type="submission" date="2023-06" db="EMBL/GenBank/DDBJ databases">
        <authorList>
            <person name="Jiang Y."/>
            <person name="Liu Q."/>
        </authorList>
    </citation>
    <scope>NUCLEOTIDE SEQUENCE</scope>
    <source>
        <strain evidence="4">CGMCC 1.12090</strain>
    </source>
</reference>
<dbReference type="CDD" id="cd03809">
    <property type="entry name" value="GT4_MtfB-like"/>
    <property type="match status" value="1"/>
</dbReference>
<accession>A0ABT8RVX2</accession>
<keyword evidence="5" id="KW-1185">Reference proteome</keyword>
<sequence>MKVLLVANYEPDAQNSMLAFRRVLERELPRLGCEVRVAAPPQRVLRFAPSARWRKWFAYIDKFVLFIPSLVRQARWADVVHVTDHSNGMYIPWLGSRPAAITCHDVIAIQAARGMVEGWHVGRSGRLFQRLIVRGLARADVIACVSDLTRRDLLALDLAQPSKVVLARNGLNDEFLPVPPAESQALLARLGLRPQEPYLLHVGADLPRKNRRRVLETFIALHERAAAASRPALVQRLVFVGPELGPELAQLAQRHVVADRITTLQGLSHAELRAAYAGATALLFPSLQEGFGWPVIEAQACGCPVFTSDLAPMNEIGGEGAVYVDPDDPVAMAEAIELATPRLAELRQEGLANAALYTPGQMAAAYVAAYRLAIEKHEAKR</sequence>
<dbReference type="InterPro" id="IPR001296">
    <property type="entry name" value="Glyco_trans_1"/>
</dbReference>
<dbReference type="Gene3D" id="3.40.50.2000">
    <property type="entry name" value="Glycogen Phosphorylase B"/>
    <property type="match status" value="2"/>
</dbReference>
<dbReference type="EMBL" id="JAUKVY010000001">
    <property type="protein sequence ID" value="MDO1530679.1"/>
    <property type="molecule type" value="Genomic_DNA"/>
</dbReference>